<evidence type="ECO:0000256" key="1">
    <source>
        <dbReference type="SAM" id="MobiDB-lite"/>
    </source>
</evidence>
<feature type="region of interest" description="Disordered" evidence="1">
    <location>
        <begin position="1393"/>
        <end position="1460"/>
    </location>
</feature>
<keyword evidence="2" id="KW-0732">Signal</keyword>
<evidence type="ECO:0000313" key="3">
    <source>
        <dbReference type="EMBL" id="KAG8228725.1"/>
    </source>
</evidence>
<name>A0A8K0NY39_LADFU</name>
<accession>A0A8K0NY39</accession>
<reference evidence="3" key="1">
    <citation type="submission" date="2013-04" db="EMBL/GenBank/DDBJ databases">
        <authorList>
            <person name="Qu J."/>
            <person name="Murali S.C."/>
            <person name="Bandaranaike D."/>
            <person name="Bellair M."/>
            <person name="Blankenburg K."/>
            <person name="Chao H."/>
            <person name="Dinh H."/>
            <person name="Doddapaneni H."/>
            <person name="Downs B."/>
            <person name="Dugan-Rocha S."/>
            <person name="Elkadiri S."/>
            <person name="Gnanaolivu R.D."/>
            <person name="Hernandez B."/>
            <person name="Javaid M."/>
            <person name="Jayaseelan J.C."/>
            <person name="Lee S."/>
            <person name="Li M."/>
            <person name="Ming W."/>
            <person name="Munidasa M."/>
            <person name="Muniz J."/>
            <person name="Nguyen L."/>
            <person name="Ongeri F."/>
            <person name="Osuji N."/>
            <person name="Pu L.-L."/>
            <person name="Puazo M."/>
            <person name="Qu C."/>
            <person name="Quiroz J."/>
            <person name="Raj R."/>
            <person name="Weissenberger G."/>
            <person name="Xin Y."/>
            <person name="Zou X."/>
            <person name="Han Y."/>
            <person name="Richards S."/>
            <person name="Worley K."/>
            <person name="Muzny D."/>
            <person name="Gibbs R."/>
        </authorList>
    </citation>
    <scope>NUCLEOTIDE SEQUENCE</scope>
    <source>
        <strain evidence="3">Sampled in the wild</strain>
    </source>
</reference>
<evidence type="ECO:0000256" key="2">
    <source>
        <dbReference type="SAM" id="SignalP"/>
    </source>
</evidence>
<dbReference type="Proteomes" id="UP000792457">
    <property type="component" value="Unassembled WGS sequence"/>
</dbReference>
<sequence length="1513" mass="165373">MVVLSPLFAMRSFLPVSAEVEVSSPELRVIMHAVAKGRGTVQELYCPGTTATSHVLTFNLEDQHTFEVPLSYQMLQKSQQGQEETEVSKKIDKAASIEEILRQLKETFKDPEPRWPFVGEEFNGVDWVAGPLSQTDIEVSYVNPGPHCSTLLVQVRPKVLLVNVLGIEIYLTSEVEESLHEEDSSETVRRVSRFHVRQALCSVPHHGVIAAPKLEGIFHLGIRLMDNEDFTDEDEKTGEDEGGEMFFSPPLQLSTAEWAGNKPHISGVVPLEGSARTRILCGKYVCFVVITSAMTPHGVRVLTVRPMYTICNNTLERLRLSTLCYVDVEAGQKMKRRTVPHSSSLLDIPPGEDQDYCSRNIKNGQISHILGWPVILWSLVQPENQESKNGRHLRLIGEQKLEPYLQFGMDSPGGELFFGCPIKIGMSPENPVIGVTQSIQPRRVCFTIPISSTSDKNDQMAFLKKARARNQMGHGLQVTNRPFVLTVHEKEGQNFLLIHDDQCPQMEVQNLCNFDVVLGEAEKNLPWAGPSDAVHFQWLTLIQSGTSVFYSLPSRSLHFPDIYKTGELPSLVIASGDLGTDEELSLDMWSECIRVDDNHSRDPEGQFLRLFPGRDVRVRVEERHNHSHFNWGKGCSTTVTIEPAPRASVLAKDVRERLGATQESSNTSVSNAAPGIEVVPSNLSYYSTSSTFELPDRTTNSSTSKLVVVDSSSEMFYDASERPTFSFFPSSLSFLLSPCNLAAMLSSEELERIKPSWQLNCSCLVGGFQFSLMDDLHPPWERTEVILLSVDDICLLAEPSDQSSESLLRVTMTVGDCQLDNQQLANYDFPVIFMRDGTPYTLCVANKLTLFSFLSKPKSILEEIHKEALLNVTAGVKLGDSFQISSLLQTLEVIMKPVRVYLEDRFDLYLMDICLSLLPSSLVLPHSSLSLTSPQFNEARDFPQDDFPPTSPWSPGHVFLPQGPFFESMAVAKPLRLKLLSLGPASLLVSLHTYAGVYIAANHSPLQFSAFERTHVFSSSYELGRALTLHYRSGVLLCAGWVLGSLELLGSPGGLACTVGRGIRDFLHLPLEGILQGPWGFVLGVLHGSTSLMKHITAGTVTSVTMLASSVARNLDQLTLDEEHMRRTEEIRRSPPKGVAQGLLRGLTGLGISLLGAVSGIVHHPMQSMVSDGSQSLVSGVGKGLVGVITKPLSGAAELVALTGQGLLHGTGWANLPLPKQPPLVEKLYDASDAQLKYIWKVLPLALTIGSTIPSAFSAPGFSQTSLSSLKCLMIIEAMSVSSSGIYTPVTLILTAEGILIVELDEKKESTSSGASSDFFWIPLKEVDGMEPSLSDPTLLRLQLTHTIEPVNGPDIPAVTSHSHILEYVKNTCVLVCPIPISGTVGPSAVNDCTSVPPAPDQMSVPSTGANASQDSSGSQSPHPKVPHSTSPDASISSHSSLPSLMEKSGSCSAEPSDQPITNFDEDSIKLYNMAVHPGLPLTFHVGPAAGAHFLSLLKVVKRQFLGKGYPVL</sequence>
<protein>
    <recommendedName>
        <fullName evidence="5">Vacuolar protein sorting-associated protein 13B</fullName>
    </recommendedName>
</protein>
<dbReference type="PANTHER" id="PTHR12517:SF0">
    <property type="entry name" value="INTERMEMBRANE LIPID TRANSFER PROTEIN VPS13B"/>
    <property type="match status" value="1"/>
</dbReference>
<gene>
    <name evidence="3" type="ORF">J437_LFUL009407</name>
</gene>
<dbReference type="PANTHER" id="PTHR12517">
    <property type="entry name" value="VACUOLAR PROTEIN SORTING-ASSOCIATED PROTEIN 13B"/>
    <property type="match status" value="1"/>
</dbReference>
<feature type="compositionally biased region" description="Low complexity" evidence="1">
    <location>
        <begin position="1429"/>
        <end position="1449"/>
    </location>
</feature>
<keyword evidence="4" id="KW-1185">Reference proteome</keyword>
<feature type="chain" id="PRO_5035441667" description="Vacuolar protein sorting-associated protein 13B" evidence="2">
    <location>
        <begin position="19"/>
        <end position="1513"/>
    </location>
</feature>
<comment type="caution">
    <text evidence="3">The sequence shown here is derived from an EMBL/GenBank/DDBJ whole genome shotgun (WGS) entry which is preliminary data.</text>
</comment>
<evidence type="ECO:0008006" key="5">
    <source>
        <dbReference type="Google" id="ProtNLM"/>
    </source>
</evidence>
<dbReference type="InterPro" id="IPR039782">
    <property type="entry name" value="VPS13B"/>
</dbReference>
<dbReference type="OrthoDB" id="445152at2759"/>
<feature type="compositionally biased region" description="Polar residues" evidence="1">
    <location>
        <begin position="1450"/>
        <end position="1460"/>
    </location>
</feature>
<proteinExistence type="predicted"/>
<evidence type="ECO:0000313" key="4">
    <source>
        <dbReference type="Proteomes" id="UP000792457"/>
    </source>
</evidence>
<reference evidence="3" key="2">
    <citation type="submission" date="2017-10" db="EMBL/GenBank/DDBJ databases">
        <title>Ladona fulva Genome sequencing and assembly.</title>
        <authorList>
            <person name="Murali S."/>
            <person name="Richards S."/>
            <person name="Bandaranaike D."/>
            <person name="Bellair M."/>
            <person name="Blankenburg K."/>
            <person name="Chao H."/>
            <person name="Dinh H."/>
            <person name="Doddapaneni H."/>
            <person name="Dugan-Rocha S."/>
            <person name="Elkadiri S."/>
            <person name="Gnanaolivu R."/>
            <person name="Hernandez B."/>
            <person name="Skinner E."/>
            <person name="Javaid M."/>
            <person name="Lee S."/>
            <person name="Li M."/>
            <person name="Ming W."/>
            <person name="Munidasa M."/>
            <person name="Muniz J."/>
            <person name="Nguyen L."/>
            <person name="Hughes D."/>
            <person name="Osuji N."/>
            <person name="Pu L.-L."/>
            <person name="Puazo M."/>
            <person name="Qu C."/>
            <person name="Quiroz J."/>
            <person name="Raj R."/>
            <person name="Weissenberger G."/>
            <person name="Xin Y."/>
            <person name="Zou X."/>
            <person name="Han Y."/>
            <person name="Worley K."/>
            <person name="Muzny D."/>
            <person name="Gibbs R."/>
        </authorList>
    </citation>
    <scope>NUCLEOTIDE SEQUENCE</scope>
    <source>
        <strain evidence="3">Sampled in the wild</strain>
    </source>
</reference>
<dbReference type="EMBL" id="KZ308382">
    <property type="protein sequence ID" value="KAG8228725.1"/>
    <property type="molecule type" value="Genomic_DNA"/>
</dbReference>
<feature type="compositionally biased region" description="Polar residues" evidence="1">
    <location>
        <begin position="1404"/>
        <end position="1422"/>
    </location>
</feature>
<feature type="signal peptide" evidence="2">
    <location>
        <begin position="1"/>
        <end position="18"/>
    </location>
</feature>
<organism evidence="3 4">
    <name type="scientific">Ladona fulva</name>
    <name type="common">Scarce chaser dragonfly</name>
    <name type="synonym">Libellula fulva</name>
    <dbReference type="NCBI Taxonomy" id="123851"/>
    <lineage>
        <taxon>Eukaryota</taxon>
        <taxon>Metazoa</taxon>
        <taxon>Ecdysozoa</taxon>
        <taxon>Arthropoda</taxon>
        <taxon>Hexapoda</taxon>
        <taxon>Insecta</taxon>
        <taxon>Pterygota</taxon>
        <taxon>Palaeoptera</taxon>
        <taxon>Odonata</taxon>
        <taxon>Epiprocta</taxon>
        <taxon>Anisoptera</taxon>
        <taxon>Libelluloidea</taxon>
        <taxon>Libellulidae</taxon>
        <taxon>Ladona</taxon>
    </lineage>
</organism>